<dbReference type="AlphaFoldDB" id="A0A4Q7P256"/>
<name>A0A4Q7P256_9FLAO</name>
<keyword evidence="2" id="KW-1185">Reference proteome</keyword>
<gene>
    <name evidence="1" type="ORF">EV197_1996</name>
</gene>
<evidence type="ECO:0000313" key="2">
    <source>
        <dbReference type="Proteomes" id="UP000292262"/>
    </source>
</evidence>
<sequence>MKAATVRELKKELAFKSKEELIAICLQLSRFKKENKELLTYLLLAVDDEAGYIQGVKEEIDEQFLNINTLSYYYIKKSVRKILRMIKKYVRYSKNKETEVELLFYFCKKLKTLTPPIHKNRVLQNIYERELAGVQKKINALHEDLQYDYNLELEAFFND</sequence>
<organism evidence="1 2">
    <name type="scientific">Aquimarina brevivitae</name>
    <dbReference type="NCBI Taxonomy" id="323412"/>
    <lineage>
        <taxon>Bacteria</taxon>
        <taxon>Pseudomonadati</taxon>
        <taxon>Bacteroidota</taxon>
        <taxon>Flavobacteriia</taxon>
        <taxon>Flavobacteriales</taxon>
        <taxon>Flavobacteriaceae</taxon>
        <taxon>Aquimarina</taxon>
    </lineage>
</organism>
<reference evidence="1 2" key="1">
    <citation type="submission" date="2019-02" db="EMBL/GenBank/DDBJ databases">
        <title>Genomic Encyclopedia of Type Strains, Phase IV (KMG-IV): sequencing the most valuable type-strain genomes for metagenomic binning, comparative biology and taxonomic classification.</title>
        <authorList>
            <person name="Goeker M."/>
        </authorList>
    </citation>
    <scope>NUCLEOTIDE SEQUENCE [LARGE SCALE GENOMIC DNA]</scope>
    <source>
        <strain evidence="1 2">DSM 17196</strain>
    </source>
</reference>
<comment type="caution">
    <text evidence="1">The sequence shown here is derived from an EMBL/GenBank/DDBJ whole genome shotgun (WGS) entry which is preliminary data.</text>
</comment>
<dbReference type="EMBL" id="SGXE01000002">
    <property type="protein sequence ID" value="RZS93418.1"/>
    <property type="molecule type" value="Genomic_DNA"/>
</dbReference>
<accession>A0A4Q7P256</accession>
<proteinExistence type="predicted"/>
<dbReference type="RefSeq" id="WP_130286552.1">
    <property type="nucleotide sequence ID" value="NZ_SGXE01000002.1"/>
</dbReference>
<evidence type="ECO:0000313" key="1">
    <source>
        <dbReference type="EMBL" id="RZS93418.1"/>
    </source>
</evidence>
<protein>
    <submittedName>
        <fullName evidence="1">Uncharacterized protein</fullName>
    </submittedName>
</protein>
<dbReference type="OrthoDB" id="978748at2"/>
<dbReference type="Proteomes" id="UP000292262">
    <property type="component" value="Unassembled WGS sequence"/>
</dbReference>